<dbReference type="SUPFAM" id="SSF51735">
    <property type="entry name" value="NAD(P)-binding Rossmann-fold domains"/>
    <property type="match status" value="1"/>
</dbReference>
<gene>
    <name evidence="5" type="ORF">BST13_34280</name>
</gene>
<dbReference type="GO" id="GO:0016491">
    <property type="term" value="F:oxidoreductase activity"/>
    <property type="evidence" value="ECO:0007669"/>
    <property type="project" value="UniProtKB-KW"/>
</dbReference>
<accession>A0A1X0A226</accession>
<keyword evidence="6" id="KW-1185">Reference proteome</keyword>
<dbReference type="Gene3D" id="1.10.1040.10">
    <property type="entry name" value="N-(1-d-carboxylethyl)-l-norvaline Dehydrogenase, domain 2"/>
    <property type="match status" value="1"/>
</dbReference>
<dbReference type="EMBL" id="MVHF01000058">
    <property type="protein sequence ID" value="ORA24137.1"/>
    <property type="molecule type" value="Genomic_DNA"/>
</dbReference>
<protein>
    <submittedName>
        <fullName evidence="5">Uncharacterized protein</fullName>
    </submittedName>
</protein>
<dbReference type="InterPro" id="IPR051265">
    <property type="entry name" value="HIBADH-related_NP60_sf"/>
</dbReference>
<proteinExistence type="inferred from homology"/>
<name>A0A1X0A226_9MYCO</name>
<dbReference type="Pfam" id="PF03446">
    <property type="entry name" value="NAD_binding_2"/>
    <property type="match status" value="1"/>
</dbReference>
<evidence type="ECO:0000259" key="4">
    <source>
        <dbReference type="Pfam" id="PF21761"/>
    </source>
</evidence>
<comment type="similarity">
    <text evidence="1">Belongs to the HIBADH-related family.</text>
</comment>
<dbReference type="PANTHER" id="PTHR43580">
    <property type="entry name" value="OXIDOREDUCTASE GLYR1-RELATED"/>
    <property type="match status" value="1"/>
</dbReference>
<reference evidence="5 6" key="1">
    <citation type="submission" date="2017-02" db="EMBL/GenBank/DDBJ databases">
        <title>The new phylogeny of genus Mycobacterium.</title>
        <authorList>
            <person name="Tortoli E."/>
            <person name="Trovato A."/>
            <person name="Cirillo D.M."/>
        </authorList>
    </citation>
    <scope>NUCLEOTIDE SEQUENCE [LARGE SCALE GENOMIC DNA]</scope>
    <source>
        <strain evidence="5 6">RW6</strain>
    </source>
</reference>
<dbReference type="InterPro" id="IPR013328">
    <property type="entry name" value="6PGD_dom2"/>
</dbReference>
<dbReference type="InterPro" id="IPR036291">
    <property type="entry name" value="NAD(P)-bd_dom_sf"/>
</dbReference>
<dbReference type="GO" id="GO:0050661">
    <property type="term" value="F:NADP binding"/>
    <property type="evidence" value="ECO:0007669"/>
    <property type="project" value="InterPro"/>
</dbReference>
<evidence type="ECO:0000259" key="3">
    <source>
        <dbReference type="Pfam" id="PF03446"/>
    </source>
</evidence>
<dbReference type="Pfam" id="PF21761">
    <property type="entry name" value="RedAm-like_C"/>
    <property type="match status" value="1"/>
</dbReference>
<dbReference type="RefSeq" id="WP_083170166.1">
    <property type="nucleotide sequence ID" value="NZ_MVHF01000058.1"/>
</dbReference>
<evidence type="ECO:0000313" key="6">
    <source>
        <dbReference type="Proteomes" id="UP000192448"/>
    </source>
</evidence>
<dbReference type="Gene3D" id="3.40.50.720">
    <property type="entry name" value="NAD(P)-binding Rossmann-like Domain"/>
    <property type="match status" value="1"/>
</dbReference>
<organism evidence="5 6">
    <name type="scientific">Mycobacterium aquaticum</name>
    <dbReference type="NCBI Taxonomy" id="1927124"/>
    <lineage>
        <taxon>Bacteria</taxon>
        <taxon>Bacillati</taxon>
        <taxon>Actinomycetota</taxon>
        <taxon>Actinomycetes</taxon>
        <taxon>Mycobacteriales</taxon>
        <taxon>Mycobacteriaceae</taxon>
        <taxon>Mycobacterium</taxon>
    </lineage>
</organism>
<evidence type="ECO:0000256" key="1">
    <source>
        <dbReference type="ARBA" id="ARBA00009080"/>
    </source>
</evidence>
<dbReference type="AlphaFoldDB" id="A0A1X0A226"/>
<evidence type="ECO:0000313" key="5">
    <source>
        <dbReference type="EMBL" id="ORA24137.1"/>
    </source>
</evidence>
<dbReference type="InterPro" id="IPR015815">
    <property type="entry name" value="HIBADH-related"/>
</dbReference>
<feature type="domain" description="NADPH-dependent reductive aminase-like C-terminal" evidence="4">
    <location>
        <begin position="174"/>
        <end position="294"/>
    </location>
</feature>
<dbReference type="STRING" id="1927124.BST13_34280"/>
<comment type="caution">
    <text evidence="5">The sequence shown here is derived from an EMBL/GenBank/DDBJ whole genome shotgun (WGS) entry which is preliminary data.</text>
</comment>
<dbReference type="PIRSF" id="PIRSF000103">
    <property type="entry name" value="HIBADH"/>
    <property type="match status" value="1"/>
</dbReference>
<evidence type="ECO:0000256" key="2">
    <source>
        <dbReference type="ARBA" id="ARBA00023002"/>
    </source>
</evidence>
<keyword evidence="2" id="KW-0560">Oxidoreductase</keyword>
<sequence>MTKVQQSSESNTSVTVLGLGAIGAAVARTLASAGKTVTVWNRSADKAQALAEAGATVAATPAEAIAASPITVVCLWDYQSTDDIFQQDGVAEALRGKVIAQLCTGSSEEATRQANWVEARGASFLAGGVMCFPRAIGAEDTRILYSGDPAVFQQHADLLSVIAPAQKHVGNRAGDAAPVYLALWTFYFSGLGGFLDGLSLLAAYDLTKDNIRELVAPMAAKLVDGVQDLVTRLDSGNFVGDQTNISSMASGLSFSCDQIREKGIQPRMLDSFVELLKAAEDLGRGQEDVAAAADSFVSQAASARV</sequence>
<dbReference type="Proteomes" id="UP000192448">
    <property type="component" value="Unassembled WGS sequence"/>
</dbReference>
<dbReference type="InterPro" id="IPR048666">
    <property type="entry name" value="RedAm-like_C"/>
</dbReference>
<dbReference type="PANTHER" id="PTHR43580:SF2">
    <property type="entry name" value="CYTOKINE-LIKE NUCLEAR FACTOR N-PAC"/>
    <property type="match status" value="1"/>
</dbReference>
<dbReference type="InterPro" id="IPR006115">
    <property type="entry name" value="6PGDH_NADP-bd"/>
</dbReference>
<dbReference type="OrthoDB" id="4029976at2"/>
<feature type="domain" description="6-phosphogluconate dehydrogenase NADP-binding" evidence="3">
    <location>
        <begin position="14"/>
        <end position="165"/>
    </location>
</feature>